<feature type="compositionally biased region" description="Low complexity" evidence="5">
    <location>
        <begin position="548"/>
        <end position="560"/>
    </location>
</feature>
<evidence type="ECO:0008006" key="10">
    <source>
        <dbReference type="Google" id="ProtNLM"/>
    </source>
</evidence>
<feature type="compositionally biased region" description="Low complexity" evidence="5">
    <location>
        <begin position="862"/>
        <end position="886"/>
    </location>
</feature>
<dbReference type="Proteomes" id="UP000815325">
    <property type="component" value="Unassembled WGS sequence"/>
</dbReference>
<dbReference type="InterPro" id="IPR006910">
    <property type="entry name" value="Rad21_Rec8_N"/>
</dbReference>
<comment type="subcellular location">
    <subcellularLocation>
        <location evidence="1">Nucleus</location>
    </subcellularLocation>
</comment>
<feature type="compositionally biased region" description="Basic and acidic residues" evidence="5">
    <location>
        <begin position="179"/>
        <end position="190"/>
    </location>
</feature>
<evidence type="ECO:0000259" key="7">
    <source>
        <dbReference type="Pfam" id="PF04825"/>
    </source>
</evidence>
<sequence>MCTSLDPKKLERQKVVAASIPATIESILHPQDQAGSLANGQKSKSFAASHAAAAHGGLLRGSSDGTGGAEAAPLALRLSGQLLLGVVRVYNKKASLLEGDLCETLERLHREVSAPLEPLAEVTRWPAALGKSKVVAGRSSGHGAEDARERERRVPGGVAEGSKAGVVSEGGVRGGAWRKSKDDSGKRGDAEDAGGGGGRSRRAVYHEEGVELQEWMAELAAVEEEEVFLRRSSGQFGDGGGSGVSQSMLMPGHLSQEGNIQAVNPLSSHLHHHHHHLQQQQQQQQPAWVRGSASLGGSKGFVQGQSGLQSPIVGSQEVAAAGCVQGHGGGPGLEAGEDEVFECGGEECEYDLNRLDLSGHEAALLTQPSAAPSAFTDERLKPRANSHSLAGCCEDAAAGKLTGAPVVDKEGSRGHSEERRDCSDRMLDAGSMEEAEFMMEGAECGDMPALQQLPSALRLGEATPRNAIFGRHHEILDDGATVPADSQQLEHPGSDGMRGRDPASSAYKAGRDHLYEATAAGRSSGGMDRDQPGSNPECLPSQEDQHTAAEGGSRSGRRLSSARCLLPLFTSSQSTHIMERKRQQQQQQQQRIARVPPPEHCPHSRLGLRRGRVEHSSAGVGGYKVKGRGKVVNTIELSTSTIKQTLKDSRPLLDQTRQACCTLRTAFLQPKVPNNLPYLPLGAASDIPPLLLPPTSYYASPTVNVSAKGAHRPSMPPGVSAVPELAFILHESGLCSPSHWSPELQCLFYEALGWGAQPVGQQQQRHGHAQQQQKQQQQQQRNERARCRNQAECSKRTEGPVNQRDGPSRGTAQSREAAKNERWVESGGGGGGQAVLEVEQGEGLQGGDSQELGAQGDQVLQGQEQGFEGQQEQEQSHQEQLCYQQQHADEQDEEESEREGGNLHGTKLWHGVRSGTGVGSQGVMDGFTARTYKLLLHLQQLFLGKGGSKAEEGGTLGSPTKKRRTQQAQKERGRLHEVLVVRELLAEQLQAAAKASAPCKMGKARTERRPSAGTSACQASAHRICAARMFHDMLVLQTGGYVRLQQTESFGDLRVREGHKLERCTSDLSLPGPGMGELPISLESL</sequence>
<name>A0ABQ7GHL4_DUNSA</name>
<dbReference type="PANTHER" id="PTHR12585:SF69">
    <property type="entry name" value="FI11703P"/>
    <property type="match status" value="1"/>
</dbReference>
<dbReference type="SUPFAM" id="SSF46785">
    <property type="entry name" value="Winged helix' DNA-binding domain"/>
    <property type="match status" value="1"/>
</dbReference>
<protein>
    <recommendedName>
        <fullName evidence="10">Rad21/Rec8-like protein N-terminal domain-containing protein</fullName>
    </recommendedName>
</protein>
<evidence type="ECO:0000256" key="2">
    <source>
        <dbReference type="ARBA" id="ARBA00009870"/>
    </source>
</evidence>
<feature type="region of interest" description="Disordered" evidence="5">
    <location>
        <begin position="947"/>
        <end position="971"/>
    </location>
</feature>
<reference evidence="8" key="1">
    <citation type="submission" date="2017-08" db="EMBL/GenBank/DDBJ databases">
        <authorList>
            <person name="Polle J.E."/>
            <person name="Barry K."/>
            <person name="Cushman J."/>
            <person name="Schmutz J."/>
            <person name="Tran D."/>
            <person name="Hathwaick L.T."/>
            <person name="Yim W.C."/>
            <person name="Jenkins J."/>
            <person name="Mckie-Krisberg Z.M."/>
            <person name="Prochnik S."/>
            <person name="Lindquist E."/>
            <person name="Dockter R.B."/>
            <person name="Adam C."/>
            <person name="Molina H."/>
            <person name="Bunkerborg J."/>
            <person name="Jin E."/>
            <person name="Buchheim M."/>
            <person name="Magnuson J."/>
        </authorList>
    </citation>
    <scope>NUCLEOTIDE SEQUENCE</scope>
    <source>
        <strain evidence="8">CCAP 19/18</strain>
    </source>
</reference>
<feature type="region of interest" description="Disordered" evidence="5">
    <location>
        <begin position="134"/>
        <end position="201"/>
    </location>
</feature>
<evidence type="ECO:0000256" key="1">
    <source>
        <dbReference type="ARBA" id="ARBA00004123"/>
    </source>
</evidence>
<dbReference type="EMBL" id="MU069775">
    <property type="protein sequence ID" value="KAF5834097.1"/>
    <property type="molecule type" value="Genomic_DNA"/>
</dbReference>
<dbReference type="InterPro" id="IPR006909">
    <property type="entry name" value="Rad21/Rec8_C_eu"/>
</dbReference>
<feature type="compositionally biased region" description="Basic and acidic residues" evidence="5">
    <location>
        <begin position="143"/>
        <end position="154"/>
    </location>
</feature>
<feature type="region of interest" description="Disordered" evidence="5">
    <location>
        <begin position="862"/>
        <end position="914"/>
    </location>
</feature>
<dbReference type="Pfam" id="PF04824">
    <property type="entry name" value="Rad21_Rec8"/>
    <property type="match status" value="1"/>
</dbReference>
<feature type="domain" description="Rad21/Rec8-like protein N-terminal" evidence="7">
    <location>
        <begin position="7"/>
        <end position="113"/>
    </location>
</feature>
<keyword evidence="9" id="KW-1185">Reference proteome</keyword>
<feature type="domain" description="Rad21/Rec8-like protein C-terminal eukaryotic" evidence="6">
    <location>
        <begin position="1021"/>
        <end position="1060"/>
    </location>
</feature>
<feature type="region of interest" description="Disordered" evidence="5">
    <location>
        <begin position="269"/>
        <end position="288"/>
    </location>
</feature>
<keyword evidence="3" id="KW-0539">Nucleus</keyword>
<dbReference type="PANTHER" id="PTHR12585">
    <property type="entry name" value="SCC1 / RAD21 FAMILY MEMBER"/>
    <property type="match status" value="1"/>
</dbReference>
<feature type="region of interest" description="Disordered" evidence="5">
    <location>
        <begin position="520"/>
        <end position="560"/>
    </location>
</feature>
<comment type="caution">
    <text evidence="8">The sequence shown here is derived from an EMBL/GenBank/DDBJ whole genome shotgun (WGS) entry which is preliminary data.</text>
</comment>
<dbReference type="InterPro" id="IPR039781">
    <property type="entry name" value="Rad21/Rec8-like"/>
</dbReference>
<feature type="region of interest" description="Disordered" evidence="5">
    <location>
        <begin position="759"/>
        <end position="834"/>
    </location>
</feature>
<dbReference type="Pfam" id="PF04825">
    <property type="entry name" value="Rad21_Rec8_N"/>
    <property type="match status" value="1"/>
</dbReference>
<keyword evidence="4" id="KW-0175">Coiled coil</keyword>
<gene>
    <name evidence="8" type="ORF">DUNSADRAFT_9374</name>
</gene>
<feature type="coiled-coil region" evidence="4">
    <location>
        <begin position="205"/>
        <end position="232"/>
    </location>
</feature>
<feature type="region of interest" description="Disordered" evidence="5">
    <location>
        <begin position="484"/>
        <end position="506"/>
    </location>
</feature>
<evidence type="ECO:0000256" key="5">
    <source>
        <dbReference type="SAM" id="MobiDB-lite"/>
    </source>
</evidence>
<evidence type="ECO:0000256" key="4">
    <source>
        <dbReference type="SAM" id="Coils"/>
    </source>
</evidence>
<evidence type="ECO:0000313" key="8">
    <source>
        <dbReference type="EMBL" id="KAF5834097.1"/>
    </source>
</evidence>
<evidence type="ECO:0000313" key="9">
    <source>
        <dbReference type="Proteomes" id="UP000815325"/>
    </source>
</evidence>
<feature type="region of interest" description="Disordered" evidence="5">
    <location>
        <begin position="580"/>
        <end position="605"/>
    </location>
</feature>
<proteinExistence type="inferred from homology"/>
<dbReference type="InterPro" id="IPR036390">
    <property type="entry name" value="WH_DNA-bd_sf"/>
</dbReference>
<evidence type="ECO:0000259" key="6">
    <source>
        <dbReference type="Pfam" id="PF04824"/>
    </source>
</evidence>
<dbReference type="InterPro" id="IPR023093">
    <property type="entry name" value="ScpA-like_C"/>
</dbReference>
<feature type="compositionally biased region" description="Low complexity" evidence="5">
    <location>
        <begin position="760"/>
        <end position="780"/>
    </location>
</feature>
<accession>A0ABQ7GHL4</accession>
<comment type="similarity">
    <text evidence="2">Belongs to the rad21 family.</text>
</comment>
<organism evidence="8 9">
    <name type="scientific">Dunaliella salina</name>
    <name type="common">Green alga</name>
    <name type="synonym">Protococcus salinus</name>
    <dbReference type="NCBI Taxonomy" id="3046"/>
    <lineage>
        <taxon>Eukaryota</taxon>
        <taxon>Viridiplantae</taxon>
        <taxon>Chlorophyta</taxon>
        <taxon>core chlorophytes</taxon>
        <taxon>Chlorophyceae</taxon>
        <taxon>CS clade</taxon>
        <taxon>Chlamydomonadales</taxon>
        <taxon>Dunaliellaceae</taxon>
        <taxon>Dunaliella</taxon>
    </lineage>
</organism>
<evidence type="ECO:0000256" key="3">
    <source>
        <dbReference type="ARBA" id="ARBA00023242"/>
    </source>
</evidence>
<dbReference type="Gene3D" id="1.10.10.580">
    <property type="entry name" value="Structural maintenance of chromosome 1. Chain E"/>
    <property type="match status" value="1"/>
</dbReference>